<organism evidence="2 3">
    <name type="scientific">Marchantia polymorpha</name>
    <name type="common">Common liverwort</name>
    <name type="synonym">Marchantia aquatica</name>
    <dbReference type="NCBI Taxonomy" id="3197"/>
    <lineage>
        <taxon>Eukaryota</taxon>
        <taxon>Viridiplantae</taxon>
        <taxon>Streptophyta</taxon>
        <taxon>Embryophyta</taxon>
        <taxon>Marchantiophyta</taxon>
        <taxon>Marchantiopsida</taxon>
        <taxon>Marchantiidae</taxon>
        <taxon>Marchantiales</taxon>
        <taxon>Marchantiaceae</taxon>
        <taxon>Marchantia</taxon>
    </lineage>
</organism>
<reference evidence="3" key="1">
    <citation type="journal article" date="2017" name="Cell">
        <title>Insights into land plant evolution garnered from the Marchantia polymorpha genome.</title>
        <authorList>
            <person name="Bowman J.L."/>
            <person name="Kohchi T."/>
            <person name="Yamato K.T."/>
            <person name="Jenkins J."/>
            <person name="Shu S."/>
            <person name="Ishizaki K."/>
            <person name="Yamaoka S."/>
            <person name="Nishihama R."/>
            <person name="Nakamura Y."/>
            <person name="Berger F."/>
            <person name="Adam C."/>
            <person name="Aki S.S."/>
            <person name="Althoff F."/>
            <person name="Araki T."/>
            <person name="Arteaga-Vazquez M.A."/>
            <person name="Balasubrmanian S."/>
            <person name="Barry K."/>
            <person name="Bauer D."/>
            <person name="Boehm C.R."/>
            <person name="Briginshaw L."/>
            <person name="Caballero-Perez J."/>
            <person name="Catarino B."/>
            <person name="Chen F."/>
            <person name="Chiyoda S."/>
            <person name="Chovatia M."/>
            <person name="Davies K.M."/>
            <person name="Delmans M."/>
            <person name="Demura T."/>
            <person name="Dierschke T."/>
            <person name="Dolan L."/>
            <person name="Dorantes-Acosta A.E."/>
            <person name="Eklund D.M."/>
            <person name="Florent S.N."/>
            <person name="Flores-Sandoval E."/>
            <person name="Fujiyama A."/>
            <person name="Fukuzawa H."/>
            <person name="Galik B."/>
            <person name="Grimanelli D."/>
            <person name="Grimwood J."/>
            <person name="Grossniklaus U."/>
            <person name="Hamada T."/>
            <person name="Haseloff J."/>
            <person name="Hetherington A.J."/>
            <person name="Higo A."/>
            <person name="Hirakawa Y."/>
            <person name="Hundley H.N."/>
            <person name="Ikeda Y."/>
            <person name="Inoue K."/>
            <person name="Inoue S.I."/>
            <person name="Ishida S."/>
            <person name="Jia Q."/>
            <person name="Kakita M."/>
            <person name="Kanazawa T."/>
            <person name="Kawai Y."/>
            <person name="Kawashima T."/>
            <person name="Kennedy M."/>
            <person name="Kinose K."/>
            <person name="Kinoshita T."/>
            <person name="Kohara Y."/>
            <person name="Koide E."/>
            <person name="Komatsu K."/>
            <person name="Kopischke S."/>
            <person name="Kubo M."/>
            <person name="Kyozuka J."/>
            <person name="Lagercrantz U."/>
            <person name="Lin S.S."/>
            <person name="Lindquist E."/>
            <person name="Lipzen A.M."/>
            <person name="Lu C.W."/>
            <person name="De Luna E."/>
            <person name="Martienssen R.A."/>
            <person name="Minamino N."/>
            <person name="Mizutani M."/>
            <person name="Mizutani M."/>
            <person name="Mochizuki N."/>
            <person name="Monte I."/>
            <person name="Mosher R."/>
            <person name="Nagasaki H."/>
            <person name="Nakagami H."/>
            <person name="Naramoto S."/>
            <person name="Nishitani K."/>
            <person name="Ohtani M."/>
            <person name="Okamoto T."/>
            <person name="Okumura M."/>
            <person name="Phillips J."/>
            <person name="Pollak B."/>
            <person name="Reinders A."/>
            <person name="Rovekamp M."/>
            <person name="Sano R."/>
            <person name="Sawa S."/>
            <person name="Schmid M.W."/>
            <person name="Shirakawa M."/>
            <person name="Solano R."/>
            <person name="Spunde A."/>
            <person name="Suetsugu N."/>
            <person name="Sugano S."/>
            <person name="Sugiyama A."/>
            <person name="Sun R."/>
            <person name="Suzuki Y."/>
            <person name="Takenaka M."/>
            <person name="Takezawa D."/>
            <person name="Tomogane H."/>
            <person name="Tsuzuki M."/>
            <person name="Ueda T."/>
            <person name="Umeda M."/>
            <person name="Ward J.M."/>
            <person name="Watanabe Y."/>
            <person name="Yazaki K."/>
            <person name="Yokoyama R."/>
            <person name="Yoshitake Y."/>
            <person name="Yotsui I."/>
            <person name="Zachgo S."/>
            <person name="Schmutz J."/>
        </authorList>
    </citation>
    <scope>NUCLEOTIDE SEQUENCE [LARGE SCALE GENOMIC DNA]</scope>
    <source>
        <strain evidence="3">Tak-1</strain>
    </source>
</reference>
<feature type="region of interest" description="Disordered" evidence="1">
    <location>
        <begin position="1"/>
        <end position="32"/>
    </location>
</feature>
<feature type="compositionally biased region" description="Basic and acidic residues" evidence="1">
    <location>
        <begin position="1"/>
        <end position="11"/>
    </location>
</feature>
<dbReference type="Proteomes" id="UP000244005">
    <property type="component" value="Unassembled WGS sequence"/>
</dbReference>
<gene>
    <name evidence="2" type="ORF">MARPO_0011s0035</name>
</gene>
<feature type="compositionally biased region" description="Basic and acidic residues" evidence="1">
    <location>
        <begin position="55"/>
        <end position="64"/>
    </location>
</feature>
<feature type="compositionally biased region" description="Basic and acidic residues" evidence="1">
    <location>
        <begin position="86"/>
        <end position="95"/>
    </location>
</feature>
<evidence type="ECO:0000256" key="1">
    <source>
        <dbReference type="SAM" id="MobiDB-lite"/>
    </source>
</evidence>
<dbReference type="Gramene" id="Mp4g10480.1">
    <property type="protein sequence ID" value="Mp4g10480.1.cds"/>
    <property type="gene ID" value="Mp4g10480"/>
</dbReference>
<sequence length="170" mass="17962">MSCHRHPDLRKSTAKAVSPSRKGATSPPSGFYHWNPHSAAYDSAGVTALFQESSQRGRESEGGARRRSRSRLVACGYGGGSGAGGEVKHASREKVVCSATSRPKRDVGRSERNAMELSDRCMHLPMRRLHSSGGSGGVAARDHRRSDLGLSAGAKCNCALGEPFLGAGID</sequence>
<dbReference type="AlphaFoldDB" id="A0A2R6XJQ2"/>
<proteinExistence type="predicted"/>
<protein>
    <submittedName>
        <fullName evidence="2">Uncharacterized protein</fullName>
    </submittedName>
</protein>
<accession>A0A2R6XJQ2</accession>
<name>A0A2R6XJQ2_MARPO</name>
<evidence type="ECO:0000313" key="2">
    <source>
        <dbReference type="EMBL" id="PTQ46338.1"/>
    </source>
</evidence>
<dbReference type="EMBL" id="KZ772683">
    <property type="protein sequence ID" value="PTQ46338.1"/>
    <property type="molecule type" value="Genomic_DNA"/>
</dbReference>
<keyword evidence="3" id="KW-1185">Reference proteome</keyword>
<feature type="region of interest" description="Disordered" evidence="1">
    <location>
        <begin position="51"/>
        <end position="110"/>
    </location>
</feature>
<feature type="compositionally biased region" description="Gly residues" evidence="1">
    <location>
        <begin position="76"/>
        <end position="85"/>
    </location>
</feature>
<evidence type="ECO:0000313" key="3">
    <source>
        <dbReference type="Proteomes" id="UP000244005"/>
    </source>
</evidence>